<dbReference type="PANTHER" id="PTHR33376">
    <property type="match status" value="1"/>
</dbReference>
<keyword evidence="3" id="KW-0675">Receptor</keyword>
<dbReference type="GO" id="GO:0030246">
    <property type="term" value="F:carbohydrate binding"/>
    <property type="evidence" value="ECO:0007669"/>
    <property type="project" value="TreeGrafter"/>
</dbReference>
<name>A0A7X0PGX0_9BURK</name>
<dbReference type="PIRSF" id="PIRSF006470">
    <property type="entry name" value="DctB"/>
    <property type="match status" value="1"/>
</dbReference>
<reference evidence="3 4" key="1">
    <citation type="submission" date="2020-08" db="EMBL/GenBank/DDBJ databases">
        <title>Functional genomics of gut bacteria from endangered species of beetles.</title>
        <authorList>
            <person name="Carlos-Shanley C."/>
        </authorList>
    </citation>
    <scope>NUCLEOTIDE SEQUENCE [LARGE SCALE GENOMIC DNA]</scope>
    <source>
        <strain evidence="3 4">S00198</strain>
    </source>
</reference>
<dbReference type="PANTHER" id="PTHR33376:SF2">
    <property type="entry name" value="DICARBOXYLATE-BINDING PERIPLASMIC PROTEIN"/>
    <property type="match status" value="1"/>
</dbReference>
<keyword evidence="4" id="KW-1185">Reference proteome</keyword>
<dbReference type="InterPro" id="IPR038404">
    <property type="entry name" value="TRAP_DctP_sf"/>
</dbReference>
<dbReference type="RefSeq" id="WP_184860126.1">
    <property type="nucleotide sequence ID" value="NZ_JACHLK010000008.1"/>
</dbReference>
<feature type="signal peptide" evidence="2">
    <location>
        <begin position="1"/>
        <end position="19"/>
    </location>
</feature>
<dbReference type="GO" id="GO:0055085">
    <property type="term" value="P:transmembrane transport"/>
    <property type="evidence" value="ECO:0007669"/>
    <property type="project" value="InterPro"/>
</dbReference>
<accession>A0A7X0PGX0</accession>
<dbReference type="CDD" id="cd13671">
    <property type="entry name" value="PBP2_TRAP_SBP_like_3"/>
    <property type="match status" value="1"/>
</dbReference>
<dbReference type="EMBL" id="JACHLK010000008">
    <property type="protein sequence ID" value="MBB6561261.1"/>
    <property type="molecule type" value="Genomic_DNA"/>
</dbReference>
<organism evidence="3 4">
    <name type="scientific">Acidovorax soli</name>
    <dbReference type="NCBI Taxonomy" id="592050"/>
    <lineage>
        <taxon>Bacteria</taxon>
        <taxon>Pseudomonadati</taxon>
        <taxon>Pseudomonadota</taxon>
        <taxon>Betaproteobacteria</taxon>
        <taxon>Burkholderiales</taxon>
        <taxon>Comamonadaceae</taxon>
        <taxon>Acidovorax</taxon>
    </lineage>
</organism>
<comment type="caution">
    <text evidence="3">The sequence shown here is derived from an EMBL/GenBank/DDBJ whole genome shotgun (WGS) entry which is preliminary data.</text>
</comment>
<sequence>MAWLGVLCLALLCGQASHAQAPTRLRAWNIHPDGYPVTEAMKGFAAQVARATQGRYQIEVFSNATLGDQPKAVQMLKSGEIDIAEFSSGPLSDAVPGIKVLNLPFLFTDSAHMFRHLDGALGQRFAANLQAAGFVVLGWYDGGGRSFYCANRAPANIRDLAGASIRVQQSEVFMEMIRLLDAKPVALPFKDVLGGFQQGAIDCAENNMPSYESTGHFKLAKSVYVTNHVISPEALVVSSALWARLSPEDRKAFSDAGAQSALLMRELWNRRVAQALENTARQGAQFVRVKDISPFVRRMAPLYSKYMADPTTREELLTIIAK</sequence>
<dbReference type="GO" id="GO:0030288">
    <property type="term" value="C:outer membrane-bounded periplasmic space"/>
    <property type="evidence" value="ECO:0007669"/>
    <property type="project" value="InterPro"/>
</dbReference>
<protein>
    <submittedName>
        <fullName evidence="3">Tripartite ATP-independent transporter DctP family solute receptor</fullName>
    </submittedName>
</protein>
<dbReference type="Gene3D" id="3.40.190.170">
    <property type="entry name" value="Bacterial extracellular solute-binding protein, family 7"/>
    <property type="match status" value="1"/>
</dbReference>
<dbReference type="Pfam" id="PF03480">
    <property type="entry name" value="DctP"/>
    <property type="match status" value="1"/>
</dbReference>
<dbReference type="Proteomes" id="UP000575083">
    <property type="component" value="Unassembled WGS sequence"/>
</dbReference>
<evidence type="ECO:0000313" key="3">
    <source>
        <dbReference type="EMBL" id="MBB6561261.1"/>
    </source>
</evidence>
<gene>
    <name evidence="3" type="ORF">HNP48_003954</name>
</gene>
<feature type="chain" id="PRO_5031010501" evidence="2">
    <location>
        <begin position="20"/>
        <end position="322"/>
    </location>
</feature>
<dbReference type="NCBIfam" id="NF037995">
    <property type="entry name" value="TRAP_S1"/>
    <property type="match status" value="1"/>
</dbReference>
<dbReference type="AlphaFoldDB" id="A0A7X0PGX0"/>
<keyword evidence="1 2" id="KW-0732">Signal</keyword>
<proteinExistence type="predicted"/>
<dbReference type="InterPro" id="IPR004682">
    <property type="entry name" value="TRAP_DctP"/>
</dbReference>
<evidence type="ECO:0000256" key="2">
    <source>
        <dbReference type="SAM" id="SignalP"/>
    </source>
</evidence>
<dbReference type="InterPro" id="IPR018389">
    <property type="entry name" value="DctP_fam"/>
</dbReference>
<evidence type="ECO:0000256" key="1">
    <source>
        <dbReference type="ARBA" id="ARBA00022729"/>
    </source>
</evidence>
<evidence type="ECO:0000313" key="4">
    <source>
        <dbReference type="Proteomes" id="UP000575083"/>
    </source>
</evidence>